<dbReference type="STRING" id="545501.BN997_01107"/>
<dbReference type="EMBL" id="CDGG01000001">
    <property type="protein sequence ID" value="CEI81289.1"/>
    <property type="molecule type" value="Genomic_DNA"/>
</dbReference>
<evidence type="ECO:0000313" key="2">
    <source>
        <dbReference type="Proteomes" id="UP000040453"/>
    </source>
</evidence>
<dbReference type="AlphaFoldDB" id="A0A0A1MNF9"/>
<proteinExistence type="predicted"/>
<evidence type="ECO:0000313" key="1">
    <source>
        <dbReference type="EMBL" id="CEI81289.1"/>
    </source>
</evidence>
<sequence length="332" mass="38622">MAIKYVRFNYFEPILVPADTFFRDQIEGEDGIRNFYAEEVPAERWDMSIILDYFMVNTEHNTSVEIGDEFAEIEPGSYHYHERDDYYYFQISKLRDNNIPAKKRVNEIKEDILLNQDEFIGEFVSLLFDNAYGAIAMQSNLYGVSSKQAEIVLTNLRQIYMYENDITEEIPLVVQLSPIIDRGQINKVFNSDYYKKVRIKGSDVMLDANIGENNLLSEATSLVNRTAGINFDITVSLGRSEKTASLNEDVIRELIEVYQGLEDEVKPKVELTALENEEAQIETVNLLEPRMTDRFTINIAPRTTVGHEYLINTFIEKSFNRRRPEMRRVMRP</sequence>
<organism evidence="1 2">
    <name type="scientific">Oceanobacillus oncorhynchi</name>
    <dbReference type="NCBI Taxonomy" id="545501"/>
    <lineage>
        <taxon>Bacteria</taxon>
        <taxon>Bacillati</taxon>
        <taxon>Bacillota</taxon>
        <taxon>Bacilli</taxon>
        <taxon>Bacillales</taxon>
        <taxon>Bacillaceae</taxon>
        <taxon>Oceanobacillus</taxon>
    </lineage>
</organism>
<keyword evidence="2" id="KW-1185">Reference proteome</keyword>
<accession>A0A0A1MNF9</accession>
<dbReference type="InterPro" id="IPR046618">
    <property type="entry name" value="DUF6731"/>
</dbReference>
<dbReference type="Pfam" id="PF20505">
    <property type="entry name" value="DUF6731"/>
    <property type="match status" value="1"/>
</dbReference>
<reference evidence="1 2" key="1">
    <citation type="submission" date="2014-11" db="EMBL/GenBank/DDBJ databases">
        <authorList>
            <person name="Urmite Genomes Urmite Genomes"/>
        </authorList>
    </citation>
    <scope>NUCLEOTIDE SEQUENCE [LARGE SCALE GENOMIC DNA]</scope>
    <source>
        <strain evidence="1 2">Oc5</strain>
    </source>
</reference>
<dbReference type="OrthoDB" id="2963954at2"/>
<dbReference type="Proteomes" id="UP000040453">
    <property type="component" value="Unassembled WGS sequence"/>
</dbReference>
<protein>
    <submittedName>
        <fullName evidence="1">Uncharacterized protein</fullName>
    </submittedName>
</protein>
<name>A0A0A1MNF9_9BACI</name>
<dbReference type="RefSeq" id="WP_042530332.1">
    <property type="nucleotide sequence ID" value="NZ_CDGG01000001.1"/>
</dbReference>
<gene>
    <name evidence="1" type="ORF">BN997_01107</name>
</gene>